<sequence>MSHSQQANDNQNPPAWVNRIQSMEQFKREMAAFLRRGDMNPLAEDDEEHEDRNSINQDVPKTNQEMQDCALQVHDALVDYSEMIDSETSYQITRLKNLTDMERNLLAWKILKSTIDAHEGRLHFGPWNSDRGTPFGARFAAHPEGELRSKEANKKVNNKEKETHKFYTAKRLTKRSSSHGSSGRASKRRRLRSYWKKDAKSGRYYHVHLDGTVSWEKPNDRQLKCTTLDPCAPTWIVPGPPASPPSLDVAPHRCAGLDVAKVDAGHLGFRPWTTGNMEWCRDNHHFEELKDEFDAWPPPSASGMLSDGPPALTNRSRFLWCRAPAAHPEPPRGSHRYGTLTEAIRLSSSRT</sequence>
<comment type="caution">
    <text evidence="2">The sequence shown here is derived from an EMBL/GenBank/DDBJ whole genome shotgun (WGS) entry which is preliminary data.</text>
</comment>
<evidence type="ECO:0008006" key="4">
    <source>
        <dbReference type="Google" id="ProtNLM"/>
    </source>
</evidence>
<keyword evidence="3" id="KW-1185">Reference proteome</keyword>
<gene>
    <name evidence="2" type="ORF">B0T16DRAFT_461935</name>
</gene>
<dbReference type="AlphaFoldDB" id="A0AA39XX63"/>
<feature type="region of interest" description="Disordered" evidence="1">
    <location>
        <begin position="42"/>
        <end position="61"/>
    </location>
</feature>
<reference evidence="2" key="1">
    <citation type="submission" date="2023-06" db="EMBL/GenBank/DDBJ databases">
        <title>Genome-scale phylogeny and comparative genomics of the fungal order Sordariales.</title>
        <authorList>
            <consortium name="Lawrence Berkeley National Laboratory"/>
            <person name="Hensen N."/>
            <person name="Bonometti L."/>
            <person name="Westerberg I."/>
            <person name="Brannstrom I.O."/>
            <person name="Guillou S."/>
            <person name="Cros-Aarteil S."/>
            <person name="Calhoun S."/>
            <person name="Haridas S."/>
            <person name="Kuo A."/>
            <person name="Mondo S."/>
            <person name="Pangilinan J."/>
            <person name="Riley R."/>
            <person name="Labutti K."/>
            <person name="Andreopoulos B."/>
            <person name="Lipzen A."/>
            <person name="Chen C."/>
            <person name="Yanf M."/>
            <person name="Daum C."/>
            <person name="Ng V."/>
            <person name="Clum A."/>
            <person name="Steindorff A."/>
            <person name="Ohm R."/>
            <person name="Martin F."/>
            <person name="Silar P."/>
            <person name="Natvig D."/>
            <person name="Lalanne C."/>
            <person name="Gautier V."/>
            <person name="Ament-Velasquez S.L."/>
            <person name="Kruys A."/>
            <person name="Hutchinson M.I."/>
            <person name="Powell A.J."/>
            <person name="Barry K."/>
            <person name="Miller A.N."/>
            <person name="Grigoriev I.V."/>
            <person name="Debuchy R."/>
            <person name="Gladieux P."/>
            <person name="Thoren M.H."/>
            <person name="Johannesson H."/>
        </authorList>
    </citation>
    <scope>NUCLEOTIDE SEQUENCE</scope>
    <source>
        <strain evidence="2">SMH2532-1</strain>
    </source>
</reference>
<evidence type="ECO:0000256" key="1">
    <source>
        <dbReference type="SAM" id="MobiDB-lite"/>
    </source>
</evidence>
<evidence type="ECO:0000313" key="2">
    <source>
        <dbReference type="EMBL" id="KAK0641909.1"/>
    </source>
</evidence>
<feature type="compositionally biased region" description="Basic residues" evidence="1">
    <location>
        <begin position="167"/>
        <end position="177"/>
    </location>
</feature>
<feature type="region of interest" description="Disordered" evidence="1">
    <location>
        <begin position="160"/>
        <end position="192"/>
    </location>
</feature>
<evidence type="ECO:0000313" key="3">
    <source>
        <dbReference type="Proteomes" id="UP001174936"/>
    </source>
</evidence>
<protein>
    <recommendedName>
        <fullName evidence="4">WW domain-containing protein</fullName>
    </recommendedName>
</protein>
<name>A0AA39XX63_9PEZI</name>
<accession>A0AA39XX63</accession>
<proteinExistence type="predicted"/>
<dbReference type="EMBL" id="JAULSV010000006">
    <property type="protein sequence ID" value="KAK0641909.1"/>
    <property type="molecule type" value="Genomic_DNA"/>
</dbReference>
<organism evidence="2 3">
    <name type="scientific">Cercophora newfieldiana</name>
    <dbReference type="NCBI Taxonomy" id="92897"/>
    <lineage>
        <taxon>Eukaryota</taxon>
        <taxon>Fungi</taxon>
        <taxon>Dikarya</taxon>
        <taxon>Ascomycota</taxon>
        <taxon>Pezizomycotina</taxon>
        <taxon>Sordariomycetes</taxon>
        <taxon>Sordariomycetidae</taxon>
        <taxon>Sordariales</taxon>
        <taxon>Lasiosphaeriaceae</taxon>
        <taxon>Cercophora</taxon>
    </lineage>
</organism>
<dbReference type="Proteomes" id="UP001174936">
    <property type="component" value="Unassembled WGS sequence"/>
</dbReference>